<evidence type="ECO:0000313" key="2">
    <source>
        <dbReference type="Proteomes" id="UP000727456"/>
    </source>
</evidence>
<evidence type="ECO:0000313" key="1">
    <source>
        <dbReference type="EMBL" id="NIJ09279.1"/>
    </source>
</evidence>
<reference evidence="1 2" key="1">
    <citation type="submission" date="2020-03" db="EMBL/GenBank/DDBJ databases">
        <title>Genomic Encyclopedia of Type Strains, Phase III (KMG-III): the genomes of soil and plant-associated and newly described type strains.</title>
        <authorList>
            <person name="Whitman W."/>
        </authorList>
    </citation>
    <scope>NUCLEOTIDE SEQUENCE [LARGE SCALE GENOMIC DNA]</scope>
    <source>
        <strain evidence="1 2">CECT 8804</strain>
    </source>
</reference>
<comment type="caution">
    <text evidence="1">The sequence shown here is derived from an EMBL/GenBank/DDBJ whole genome shotgun (WGS) entry which is preliminary data.</text>
</comment>
<organism evidence="1 2">
    <name type="scientific">Sphingomonas vulcanisoli</name>
    <dbReference type="NCBI Taxonomy" id="1658060"/>
    <lineage>
        <taxon>Bacteria</taxon>
        <taxon>Pseudomonadati</taxon>
        <taxon>Pseudomonadota</taxon>
        <taxon>Alphaproteobacteria</taxon>
        <taxon>Sphingomonadales</taxon>
        <taxon>Sphingomonadaceae</taxon>
        <taxon>Sphingomonas</taxon>
    </lineage>
</organism>
<name>A0ABX0TUS8_9SPHN</name>
<accession>A0ABX0TUS8</accession>
<protein>
    <submittedName>
        <fullName evidence="1">Uncharacterized protein</fullName>
    </submittedName>
</protein>
<gene>
    <name evidence="1" type="ORF">FHS31_002911</name>
</gene>
<dbReference type="EMBL" id="JAAOZC010000009">
    <property type="protein sequence ID" value="NIJ09279.1"/>
    <property type="molecule type" value="Genomic_DNA"/>
</dbReference>
<sequence length="67" mass="7059">MKADPLDSLYHGRRTVDELVGALAADNPAAAMAHKELSLMHLDRFIAAVTGLADTIDQHRGPPPAGA</sequence>
<proteinExistence type="predicted"/>
<keyword evidence="2" id="KW-1185">Reference proteome</keyword>
<dbReference type="Proteomes" id="UP000727456">
    <property type="component" value="Unassembled WGS sequence"/>
</dbReference>
<dbReference type="RefSeq" id="WP_167074740.1">
    <property type="nucleotide sequence ID" value="NZ_JAAOZC010000009.1"/>
</dbReference>